<dbReference type="Proteomes" id="UP000596145">
    <property type="component" value="Chromosome"/>
</dbReference>
<reference evidence="1 2" key="1">
    <citation type="submission" date="2020-12" db="EMBL/GenBank/DDBJ databases">
        <title>FDA dAtabase for Regulatory Grade micrObial Sequences (FDA-ARGOS): Supporting development and validation of Infectious Disease Dx tests.</title>
        <authorList>
            <person name="Sproer C."/>
            <person name="Gronow S."/>
            <person name="Severitt S."/>
            <person name="Schroder I."/>
            <person name="Tallon L."/>
            <person name="Sadzewicz L."/>
            <person name="Zhao X."/>
            <person name="Boylan J."/>
            <person name="Ott S."/>
            <person name="Bowen H."/>
            <person name="Vavikolanu K."/>
            <person name="Mehta A."/>
            <person name="Aluvathingal J."/>
            <person name="Nadendla S."/>
            <person name="Lowell S."/>
            <person name="Myers T."/>
            <person name="Yan Y."/>
            <person name="Sichtig H."/>
        </authorList>
    </citation>
    <scope>NUCLEOTIDE SEQUENCE [LARGE SCALE GENOMIC DNA]</scope>
    <source>
        <strain evidence="1 2">FDAARGOS_1053</strain>
    </source>
</reference>
<dbReference type="EMBL" id="CP066007">
    <property type="protein sequence ID" value="QQB45895.1"/>
    <property type="molecule type" value="Genomic_DNA"/>
</dbReference>
<dbReference type="GeneID" id="92759875"/>
<sequence length="66" mass="6850">MDLSTTLNIVKSIIKALKGIASGDIDFENLSSNFDKLSSAFEGAEGSSKADAADKVAEGKDAISKK</sequence>
<name>A0A7T4EEH1_9CORY</name>
<evidence type="ECO:0000313" key="2">
    <source>
        <dbReference type="Proteomes" id="UP000596145"/>
    </source>
</evidence>
<dbReference type="RefSeq" id="WP_070739021.1">
    <property type="nucleotide sequence ID" value="NZ_CP066007.1"/>
</dbReference>
<organism evidence="1 2">
    <name type="scientific">Corynebacterium glucuronolyticum</name>
    <dbReference type="NCBI Taxonomy" id="39791"/>
    <lineage>
        <taxon>Bacteria</taxon>
        <taxon>Bacillati</taxon>
        <taxon>Actinomycetota</taxon>
        <taxon>Actinomycetes</taxon>
        <taxon>Mycobacteriales</taxon>
        <taxon>Corynebacteriaceae</taxon>
        <taxon>Corynebacterium</taxon>
    </lineage>
</organism>
<accession>A0A7T4EEH1</accession>
<evidence type="ECO:0000313" key="1">
    <source>
        <dbReference type="EMBL" id="QQB45895.1"/>
    </source>
</evidence>
<proteinExistence type="predicted"/>
<dbReference type="OrthoDB" id="9914626at2"/>
<protein>
    <submittedName>
        <fullName evidence="1">Uncharacterized protein</fullName>
    </submittedName>
</protein>
<gene>
    <name evidence="1" type="ORF">I6I10_10530</name>
</gene>
<dbReference type="AlphaFoldDB" id="A0A7T4EEH1"/>